<dbReference type="InterPro" id="IPR000742">
    <property type="entry name" value="EGF"/>
</dbReference>
<dbReference type="Proteomes" id="UP001178507">
    <property type="component" value="Unassembled WGS sequence"/>
</dbReference>
<feature type="disulfide bond" evidence="2">
    <location>
        <begin position="335"/>
        <end position="344"/>
    </location>
</feature>
<feature type="domain" description="EGF-like" evidence="3">
    <location>
        <begin position="310"/>
        <end position="345"/>
    </location>
</feature>
<evidence type="ECO:0000256" key="1">
    <source>
        <dbReference type="ARBA" id="ARBA00023157"/>
    </source>
</evidence>
<organism evidence="4 5">
    <name type="scientific">Effrenium voratum</name>
    <dbReference type="NCBI Taxonomy" id="2562239"/>
    <lineage>
        <taxon>Eukaryota</taxon>
        <taxon>Sar</taxon>
        <taxon>Alveolata</taxon>
        <taxon>Dinophyceae</taxon>
        <taxon>Suessiales</taxon>
        <taxon>Symbiodiniaceae</taxon>
        <taxon>Effrenium</taxon>
    </lineage>
</organism>
<dbReference type="FunFam" id="2.10.25.10:FF:000063">
    <property type="entry name" value="Slit guidance ligand 2"/>
    <property type="match status" value="1"/>
</dbReference>
<evidence type="ECO:0000313" key="4">
    <source>
        <dbReference type="EMBL" id="CAJ1370768.1"/>
    </source>
</evidence>
<evidence type="ECO:0000256" key="2">
    <source>
        <dbReference type="PROSITE-ProRule" id="PRU00076"/>
    </source>
</evidence>
<dbReference type="CDD" id="cd00054">
    <property type="entry name" value="EGF_CA"/>
    <property type="match status" value="1"/>
</dbReference>
<accession>A0AA36MKB2</accession>
<reference evidence="4" key="1">
    <citation type="submission" date="2023-08" db="EMBL/GenBank/DDBJ databases">
        <authorList>
            <person name="Chen Y."/>
            <person name="Shah S."/>
            <person name="Dougan E. K."/>
            <person name="Thang M."/>
            <person name="Chan C."/>
        </authorList>
    </citation>
    <scope>NUCLEOTIDE SEQUENCE</scope>
</reference>
<name>A0AA36MKB2_9DINO</name>
<evidence type="ECO:0000313" key="5">
    <source>
        <dbReference type="Proteomes" id="UP001178507"/>
    </source>
</evidence>
<comment type="caution">
    <text evidence="2">Lacks conserved residue(s) required for the propagation of feature annotation.</text>
</comment>
<dbReference type="PROSITE" id="PS00022">
    <property type="entry name" value="EGF_1"/>
    <property type="match status" value="1"/>
</dbReference>
<dbReference type="Gene3D" id="2.10.25.10">
    <property type="entry name" value="Laminin"/>
    <property type="match status" value="1"/>
</dbReference>
<dbReference type="AlphaFoldDB" id="A0AA36MKB2"/>
<proteinExistence type="predicted"/>
<sequence>METINLDYVAINLDCVNEDLNDMSSCQYEVEAEAFSLGPWYFISQMIGEAASPSLDVPVMEVRLKSTVNFYERNRETSLHKVVVTDMLGLSESSVSSNSVTPTTLSAVDSLQAPLGSFHESSATLEASLLSNKTVKTFNDMQGSTSSHFFDDTMMYWYLKRNVFQSLTDFFEHKVALYLRFDRDQLRQLKSCQLQVGLLNQALFNLVKDNVKQDRRLFGAFPFFKSNPFCWTPDNWNDLTHRFAPAADESVTANLVTLQATLKLSELLDFLYNKDWTVPEGQEGTGYNLKLRTKLDGECDTYPEFQGYCSACSHSPCQNEGTCSDLPGFDYECSCPAGFFGKDCSSTSPVETRRLQTAVDACNVTKVGTQYPEDKYWCKCRNGTEVSVRSNLIDVIKNWGVFFNYVTNFNYSYTDITCADASMNVKTTTSRVKFTTSLRTGVAPNASTNILYIQQLYWGSGFGRNPPFYVMVSGLAGIERMLVTEIQVPDPSSTDSFALEVVRDLDGSRLKFDLTDPGDPPATPTSQWICHARLYNDGRYCDCRCGMPDPDCFFPNLPVRNCGSGEACSTLGRCTTAEAFAGLADTSQVYVSEACSQLYFRGHTDLVGFMGTEEEYRNASGGGCPTCPFEPGDLYGGAASLSEACDETGKCVQEYMCRYKAEGYVDARLVKDFDDYLEGLGEVYDTDKRGFYTTQGGTVNASNAYRMVVVKLGSRSPFPYGDAPTYKIDIDQETVVASLAPIKRSSRW</sequence>
<evidence type="ECO:0000259" key="3">
    <source>
        <dbReference type="PROSITE" id="PS50026"/>
    </source>
</evidence>
<keyword evidence="2" id="KW-0245">EGF-like domain</keyword>
<dbReference type="PROSITE" id="PS01186">
    <property type="entry name" value="EGF_2"/>
    <property type="match status" value="1"/>
</dbReference>
<keyword evidence="1 2" id="KW-1015">Disulfide bond</keyword>
<dbReference type="EMBL" id="CAUJNA010000036">
    <property type="protein sequence ID" value="CAJ1370768.1"/>
    <property type="molecule type" value="Genomic_DNA"/>
</dbReference>
<dbReference type="PROSITE" id="PS50026">
    <property type="entry name" value="EGF_3"/>
    <property type="match status" value="1"/>
</dbReference>
<dbReference type="SMART" id="SM00181">
    <property type="entry name" value="EGF"/>
    <property type="match status" value="1"/>
</dbReference>
<dbReference type="SUPFAM" id="SSF57196">
    <property type="entry name" value="EGF/Laminin"/>
    <property type="match status" value="1"/>
</dbReference>
<comment type="caution">
    <text evidence="4">The sequence shown here is derived from an EMBL/GenBank/DDBJ whole genome shotgun (WGS) entry which is preliminary data.</text>
</comment>
<dbReference type="PANTHER" id="PTHR24278">
    <property type="entry name" value="COAGULATION FACTOR"/>
    <property type="match status" value="1"/>
</dbReference>
<gene>
    <name evidence="4" type="ORF">EVOR1521_LOCUS1262</name>
</gene>
<dbReference type="InterPro" id="IPR050442">
    <property type="entry name" value="Peptidase_S1_coag_factors"/>
</dbReference>
<keyword evidence="5" id="KW-1185">Reference proteome</keyword>
<dbReference type="Pfam" id="PF00008">
    <property type="entry name" value="EGF"/>
    <property type="match status" value="1"/>
</dbReference>
<protein>
    <recommendedName>
        <fullName evidence="3">EGF-like domain-containing protein</fullName>
    </recommendedName>
</protein>